<proteinExistence type="predicted"/>
<sequence length="195" mass="21709">MDLFKMILSLEAVFVAVVILKLQLCYSACARAEYARLNGECCPMCAPGNRVYRDCTEFITTTCVPCSGSSYTSQPNNLLSCLPCTLCDPSWGLRVKTVCTRQSDAVCETRGIPHVLITDQEAAIQATEHSKCSPGEYIQQTGQHASVLHTFLPVTLILYSILHSKSEKAVGQSFVSYFNCRQYELMLRHIFMCLT</sequence>
<dbReference type="Ensembl" id="ENSAMXT00000049283.1">
    <property type="protein sequence ID" value="ENSAMXP00000037124.1"/>
    <property type="gene ID" value="ENSAMXG00000036833.1"/>
</dbReference>
<dbReference type="GO" id="GO:0050829">
    <property type="term" value="P:defense response to Gram-negative bacterium"/>
    <property type="evidence" value="ECO:0007669"/>
    <property type="project" value="TreeGrafter"/>
</dbReference>
<dbReference type="InParanoid" id="A0A3B1J708"/>
<dbReference type="SUPFAM" id="SSF57586">
    <property type="entry name" value="TNF receptor-like"/>
    <property type="match status" value="2"/>
</dbReference>
<reference evidence="5" key="1">
    <citation type="submission" date="2013-03" db="EMBL/GenBank/DDBJ databases">
        <authorList>
            <person name="Jeffery W."/>
            <person name="Warren W."/>
            <person name="Wilson R.K."/>
        </authorList>
    </citation>
    <scope>NUCLEOTIDE SEQUENCE</scope>
    <source>
        <strain evidence="5">female</strain>
    </source>
</reference>
<reference evidence="5" key="2">
    <citation type="journal article" date="2014" name="Nat. Commun.">
        <title>The cavefish genome reveals candidate genes for eye loss.</title>
        <authorList>
            <person name="McGaugh S.E."/>
            <person name="Gross J.B."/>
            <person name="Aken B."/>
            <person name="Blin M."/>
            <person name="Borowsky R."/>
            <person name="Chalopin D."/>
            <person name="Hinaux H."/>
            <person name="Jeffery W.R."/>
            <person name="Keene A."/>
            <person name="Ma L."/>
            <person name="Minx P."/>
            <person name="Murphy D."/>
            <person name="O'Quin K.E."/>
            <person name="Retaux S."/>
            <person name="Rohner N."/>
            <person name="Searle S.M."/>
            <person name="Stahl B.A."/>
            <person name="Tabin C."/>
            <person name="Volff J.N."/>
            <person name="Yoshizawa M."/>
            <person name="Warren W.C."/>
        </authorList>
    </citation>
    <scope>NUCLEOTIDE SEQUENCE [LARGE SCALE GENOMIC DNA]</scope>
    <source>
        <strain evidence="5">female</strain>
    </source>
</reference>
<dbReference type="GO" id="GO:0046642">
    <property type="term" value="P:negative regulation of alpha-beta T cell proliferation"/>
    <property type="evidence" value="ECO:0007669"/>
    <property type="project" value="TreeGrafter"/>
</dbReference>
<reference evidence="4" key="4">
    <citation type="submission" date="2025-09" db="UniProtKB">
        <authorList>
            <consortium name="Ensembl"/>
        </authorList>
    </citation>
    <scope>IDENTIFICATION</scope>
</reference>
<feature type="disulfide bond" evidence="1">
    <location>
        <begin position="66"/>
        <end position="81"/>
    </location>
</feature>
<evidence type="ECO:0000256" key="1">
    <source>
        <dbReference type="PROSITE-ProRule" id="PRU00206"/>
    </source>
</evidence>
<dbReference type="PANTHER" id="PTHR46838:SF1">
    <property type="entry name" value="TUMOR NECROSIS FACTOR RECEPTOR SUPERFAMILY MEMBER 14"/>
    <property type="match status" value="1"/>
</dbReference>
<dbReference type="GO" id="GO:0009897">
    <property type="term" value="C:external side of plasma membrane"/>
    <property type="evidence" value="ECO:0007669"/>
    <property type="project" value="TreeGrafter"/>
</dbReference>
<dbReference type="InterPro" id="IPR001368">
    <property type="entry name" value="TNFR/NGFR_Cys_rich_reg"/>
</dbReference>
<keyword evidence="2" id="KW-0732">Signal</keyword>
<dbReference type="GO" id="GO:0002720">
    <property type="term" value="P:positive regulation of cytokine production involved in immune response"/>
    <property type="evidence" value="ECO:0007669"/>
    <property type="project" value="TreeGrafter"/>
</dbReference>
<evidence type="ECO:0000313" key="4">
    <source>
        <dbReference type="Ensembl" id="ENSAMXP00000037124.1"/>
    </source>
</evidence>
<dbReference type="Gene3D" id="2.10.50.10">
    <property type="entry name" value="Tumor Necrosis Factor Receptor, subunit A, domain 2"/>
    <property type="match status" value="2"/>
</dbReference>
<keyword evidence="1" id="KW-1015">Disulfide bond</keyword>
<feature type="signal peptide" evidence="2">
    <location>
        <begin position="1"/>
        <end position="30"/>
    </location>
</feature>
<organism evidence="4 5">
    <name type="scientific">Astyanax mexicanus</name>
    <name type="common">Blind cave fish</name>
    <name type="synonym">Astyanax fasciatus mexicanus</name>
    <dbReference type="NCBI Taxonomy" id="7994"/>
    <lineage>
        <taxon>Eukaryota</taxon>
        <taxon>Metazoa</taxon>
        <taxon>Chordata</taxon>
        <taxon>Craniata</taxon>
        <taxon>Vertebrata</taxon>
        <taxon>Euteleostomi</taxon>
        <taxon>Actinopterygii</taxon>
        <taxon>Neopterygii</taxon>
        <taxon>Teleostei</taxon>
        <taxon>Ostariophysi</taxon>
        <taxon>Characiformes</taxon>
        <taxon>Characoidei</taxon>
        <taxon>Acestrorhamphidae</taxon>
        <taxon>Acestrorhamphinae</taxon>
        <taxon>Astyanax</taxon>
    </lineage>
</organism>
<accession>A0A3B1J708</accession>
<feature type="domain" description="TNFR-Cys" evidence="3">
    <location>
        <begin position="65"/>
        <end position="107"/>
    </location>
</feature>
<protein>
    <recommendedName>
        <fullName evidence="3">TNFR-Cys domain-containing protein</fullName>
    </recommendedName>
</protein>
<reference evidence="4" key="3">
    <citation type="submission" date="2025-08" db="UniProtKB">
        <authorList>
            <consortium name="Ensembl"/>
        </authorList>
    </citation>
    <scope>IDENTIFICATION</scope>
</reference>
<feature type="chain" id="PRO_5017346060" description="TNFR-Cys domain-containing protein" evidence="2">
    <location>
        <begin position="31"/>
        <end position="195"/>
    </location>
</feature>
<dbReference type="PROSITE" id="PS00652">
    <property type="entry name" value="TNFR_NGFR_1"/>
    <property type="match status" value="1"/>
</dbReference>
<dbReference type="PROSITE" id="PS50050">
    <property type="entry name" value="TNFR_NGFR_2"/>
    <property type="match status" value="1"/>
</dbReference>
<dbReference type="PANTHER" id="PTHR46838">
    <property type="entry name" value="TUMOR NECROSIS FACTOR RECEPTOR SUPERFAMILY MEMBER 14"/>
    <property type="match status" value="1"/>
</dbReference>
<dbReference type="AlphaFoldDB" id="A0A3B1J708"/>
<feature type="repeat" description="TNFR-Cys" evidence="1">
    <location>
        <begin position="65"/>
        <end position="107"/>
    </location>
</feature>
<comment type="caution">
    <text evidence="1">Lacks conserved residue(s) required for the propagation of feature annotation.</text>
</comment>
<dbReference type="Pfam" id="PF00020">
    <property type="entry name" value="TNFR_c6"/>
    <property type="match status" value="1"/>
</dbReference>
<dbReference type="GO" id="GO:0050830">
    <property type="term" value="P:defense response to Gram-positive bacterium"/>
    <property type="evidence" value="ECO:0007669"/>
    <property type="project" value="TreeGrafter"/>
</dbReference>
<dbReference type="GO" id="GO:2000406">
    <property type="term" value="P:positive regulation of T cell migration"/>
    <property type="evidence" value="ECO:0007669"/>
    <property type="project" value="TreeGrafter"/>
</dbReference>
<dbReference type="SMART" id="SM00208">
    <property type="entry name" value="TNFR"/>
    <property type="match status" value="2"/>
</dbReference>
<dbReference type="Proteomes" id="UP000018467">
    <property type="component" value="Unassembled WGS sequence"/>
</dbReference>
<keyword evidence="5" id="KW-1185">Reference proteome</keyword>
<evidence type="ECO:0000256" key="2">
    <source>
        <dbReference type="SAM" id="SignalP"/>
    </source>
</evidence>
<dbReference type="GeneTree" id="ENSGT00950000183126"/>
<evidence type="ECO:0000259" key="3">
    <source>
        <dbReference type="PROSITE" id="PS50050"/>
    </source>
</evidence>
<dbReference type="FunFam" id="2.10.50.10:FF:000007">
    <property type="entry name" value="TNF receptor superfamily member 14"/>
    <property type="match status" value="1"/>
</dbReference>
<evidence type="ECO:0000313" key="5">
    <source>
        <dbReference type="Proteomes" id="UP000018467"/>
    </source>
</evidence>
<name>A0A3B1J708_ASTMX</name>